<keyword evidence="7" id="KW-1185">Reference proteome</keyword>
<keyword evidence="1 4" id="KW-0285">Flavoprotein</keyword>
<protein>
    <submittedName>
        <fullName evidence="6">Nitroreductase family protein</fullName>
    </submittedName>
</protein>
<evidence type="ECO:0000313" key="6">
    <source>
        <dbReference type="EMBL" id="MBV7390289.1"/>
    </source>
</evidence>
<evidence type="ECO:0000259" key="5">
    <source>
        <dbReference type="Pfam" id="PF00881"/>
    </source>
</evidence>
<dbReference type="Pfam" id="PF00881">
    <property type="entry name" value="Nitroreductase"/>
    <property type="match status" value="1"/>
</dbReference>
<dbReference type="RefSeq" id="WP_218325333.1">
    <property type="nucleotide sequence ID" value="NZ_JAHUZB010000002.1"/>
</dbReference>
<reference evidence="6 7" key="1">
    <citation type="submission" date="2021-06" db="EMBL/GenBank/DDBJ databases">
        <title>Enterococcus alishanensis sp. nov., a novel lactic acid bacterium isolated from fresh coffee beans.</title>
        <authorList>
            <person name="Chen Y.-S."/>
        </authorList>
    </citation>
    <scope>NUCLEOTIDE SEQUENCE [LARGE SCALE GENOMIC DNA]</scope>
    <source>
        <strain evidence="6 7">ALS3</strain>
    </source>
</reference>
<dbReference type="Proteomes" id="UP000774130">
    <property type="component" value="Unassembled WGS sequence"/>
</dbReference>
<evidence type="ECO:0000256" key="3">
    <source>
        <dbReference type="ARBA" id="ARBA00023002"/>
    </source>
</evidence>
<name>A0ABS6TBK4_9ENTE</name>
<proteinExistence type="inferred from homology"/>
<keyword evidence="4" id="KW-0521">NADP</keyword>
<evidence type="ECO:0000256" key="2">
    <source>
        <dbReference type="ARBA" id="ARBA00022643"/>
    </source>
</evidence>
<evidence type="ECO:0000313" key="7">
    <source>
        <dbReference type="Proteomes" id="UP000774130"/>
    </source>
</evidence>
<dbReference type="PANTHER" id="PTHR43425">
    <property type="entry name" value="OXYGEN-INSENSITIVE NADPH NITROREDUCTASE"/>
    <property type="match status" value="1"/>
</dbReference>
<gene>
    <name evidence="6" type="ORF">KUA55_06315</name>
</gene>
<evidence type="ECO:0000256" key="1">
    <source>
        <dbReference type="ARBA" id="ARBA00022630"/>
    </source>
</evidence>
<accession>A0ABS6TBK4</accession>
<comment type="caution">
    <text evidence="6">The sequence shown here is derived from an EMBL/GenBank/DDBJ whole genome shotgun (WGS) entry which is preliminary data.</text>
</comment>
<keyword evidence="3 4" id="KW-0560">Oxidoreductase</keyword>
<dbReference type="PIRSF" id="PIRSF005426">
    <property type="entry name" value="Frp"/>
    <property type="match status" value="1"/>
</dbReference>
<sequence>MNNQMLDLLQTRRTYRDFDENYQLSEEELQVILSAARQAPTWMNGQFYSIFVVKDSSIREKLVAMNPGNPHMLKSSVFLIFVADLNRSKKVADKYEVDFPIIEGIDPLLTAVTDTALAMNSATLAAESLGLGSVIVGSIRKDIDAISQLLNLPDYMFPVAGMSIGKPTVEMKVKPRLPEEAIVFYDTFKDYDYQVIEKYDETMDKFAEARETKIWSQKFADYFSQKPNTAVDQFLKDKKIQK</sequence>
<keyword evidence="2 4" id="KW-0288">FMN</keyword>
<dbReference type="InterPro" id="IPR029479">
    <property type="entry name" value="Nitroreductase"/>
</dbReference>
<dbReference type="EMBL" id="JAHUZB010000002">
    <property type="protein sequence ID" value="MBV7390289.1"/>
    <property type="molecule type" value="Genomic_DNA"/>
</dbReference>
<dbReference type="InterPro" id="IPR016446">
    <property type="entry name" value="Flavin_OxRdtase_Frp"/>
</dbReference>
<evidence type="ECO:0000256" key="4">
    <source>
        <dbReference type="PIRNR" id="PIRNR005426"/>
    </source>
</evidence>
<dbReference type="PANTHER" id="PTHR43425:SF2">
    <property type="entry name" value="OXYGEN-INSENSITIVE NADPH NITROREDUCTASE"/>
    <property type="match status" value="1"/>
</dbReference>
<feature type="domain" description="Nitroreductase" evidence="5">
    <location>
        <begin position="10"/>
        <end position="166"/>
    </location>
</feature>
<organism evidence="6 7">
    <name type="scientific">Enterococcus alishanensis</name>
    <dbReference type="NCBI Taxonomy" id="1303817"/>
    <lineage>
        <taxon>Bacteria</taxon>
        <taxon>Bacillati</taxon>
        <taxon>Bacillota</taxon>
        <taxon>Bacilli</taxon>
        <taxon>Lactobacillales</taxon>
        <taxon>Enterococcaceae</taxon>
        <taxon>Enterococcus</taxon>
    </lineage>
</organism>
<comment type="similarity">
    <text evidence="4">Belongs to the flavin oxidoreductase frp family.</text>
</comment>